<evidence type="ECO:0000256" key="6">
    <source>
        <dbReference type="ARBA" id="ARBA00022989"/>
    </source>
</evidence>
<proteinExistence type="predicted"/>
<dbReference type="AlphaFoldDB" id="A0A0N4YIC6"/>
<evidence type="ECO:0000313" key="10">
    <source>
        <dbReference type="EMBL" id="VDL80256.1"/>
    </source>
</evidence>
<keyword evidence="2" id="KW-0193">Cuticle</keyword>
<keyword evidence="7 8" id="KW-0472">Membrane</keyword>
<evidence type="ECO:0000256" key="1">
    <source>
        <dbReference type="ARBA" id="ARBA00004251"/>
    </source>
</evidence>
<dbReference type="Pfam" id="PF25057">
    <property type="entry name" value="CUT_N"/>
    <property type="match status" value="1"/>
</dbReference>
<keyword evidence="3" id="KW-1003">Cell membrane</keyword>
<dbReference type="WBParaSite" id="NBR_0001666001-mRNA-1">
    <property type="protein sequence ID" value="NBR_0001666001-mRNA-1"/>
    <property type="gene ID" value="NBR_0001666001"/>
</dbReference>
<accession>A0A0N4YIC6</accession>
<reference evidence="10 11" key="2">
    <citation type="submission" date="2018-11" db="EMBL/GenBank/DDBJ databases">
        <authorList>
            <consortium name="Pathogen Informatics"/>
        </authorList>
    </citation>
    <scope>NUCLEOTIDE SEQUENCE [LARGE SCALE GENOMIC DNA]</scope>
</reference>
<dbReference type="PROSITE" id="PS51034">
    <property type="entry name" value="ZP_2"/>
    <property type="match status" value="1"/>
</dbReference>
<evidence type="ECO:0000256" key="5">
    <source>
        <dbReference type="ARBA" id="ARBA00022729"/>
    </source>
</evidence>
<dbReference type="SMART" id="SM00241">
    <property type="entry name" value="ZP"/>
    <property type="match status" value="1"/>
</dbReference>
<evidence type="ECO:0000256" key="3">
    <source>
        <dbReference type="ARBA" id="ARBA00022475"/>
    </source>
</evidence>
<evidence type="ECO:0000256" key="2">
    <source>
        <dbReference type="ARBA" id="ARBA00022460"/>
    </source>
</evidence>
<evidence type="ECO:0000256" key="8">
    <source>
        <dbReference type="SAM" id="Phobius"/>
    </source>
</evidence>
<protein>
    <submittedName>
        <fullName evidence="12">ZP domain-containing protein</fullName>
    </submittedName>
</protein>
<dbReference type="InterPro" id="IPR001507">
    <property type="entry name" value="ZP_dom"/>
</dbReference>
<dbReference type="Pfam" id="PF25301">
    <property type="entry name" value="CUT_C"/>
    <property type="match status" value="1"/>
</dbReference>
<evidence type="ECO:0000256" key="7">
    <source>
        <dbReference type="ARBA" id="ARBA00023136"/>
    </source>
</evidence>
<dbReference type="InterPro" id="IPR056953">
    <property type="entry name" value="CUT_N"/>
</dbReference>
<keyword evidence="5" id="KW-0732">Signal</keyword>
<dbReference type="GO" id="GO:0005886">
    <property type="term" value="C:plasma membrane"/>
    <property type="evidence" value="ECO:0007669"/>
    <property type="project" value="UniProtKB-SubCell"/>
</dbReference>
<evidence type="ECO:0000313" key="11">
    <source>
        <dbReference type="Proteomes" id="UP000271162"/>
    </source>
</evidence>
<evidence type="ECO:0000259" key="9">
    <source>
        <dbReference type="PROSITE" id="PS51034"/>
    </source>
</evidence>
<sequence>MLRSKTTSGSFIQLAVLGLSPAVSYRVSNRTVKMIRLFLYGVLGLVPIIYAASIENAVIGQPTISCGSSYISVVMEAQNPFRGSFYVKGFFHDSACRIHGTRSTTVTIDVPLNSTCGVRRRRTANPRGIVLETTVVVMFHPIFMTRVDRAYHVQCNYMETSKEVSRMLNVSTHSPTELPSGTADVDDQQLPNCKYEVLSMDREGSPVKFAIVGDAVYHKWSCESDPRNQYCMRVHSCAVDDGQGLRQELLDQDGCTLDPFLMGNLDYPDDLTAGQKAHVFKFADRPTIFFSCIIRLEFKDDVGCKAYDDILLEEEGQRNPRGNLRRFRDVRQATHVAFDMDVAAQSFDVMEVPQYGMRGYGNANFEVSKVLLKLLEF</sequence>
<name>A0A0N4YIC6_NIPBR</name>
<reference evidence="12" key="1">
    <citation type="submission" date="2017-02" db="UniProtKB">
        <authorList>
            <consortium name="WormBaseParasite"/>
        </authorList>
    </citation>
    <scope>IDENTIFICATION</scope>
</reference>
<feature type="domain" description="ZP" evidence="9">
    <location>
        <begin position="65"/>
        <end position="311"/>
    </location>
</feature>
<dbReference type="EMBL" id="UYSL01022322">
    <property type="protein sequence ID" value="VDL80256.1"/>
    <property type="molecule type" value="Genomic_DNA"/>
</dbReference>
<dbReference type="GO" id="GO:0042302">
    <property type="term" value="F:structural constituent of cuticle"/>
    <property type="evidence" value="ECO:0007669"/>
    <property type="project" value="UniProtKB-KW"/>
</dbReference>
<keyword evidence="11" id="KW-1185">Reference proteome</keyword>
<evidence type="ECO:0000313" key="12">
    <source>
        <dbReference type="WBParaSite" id="NBR_0001666001-mRNA-1"/>
    </source>
</evidence>
<comment type="subcellular location">
    <subcellularLocation>
        <location evidence="1">Cell membrane</location>
        <topology evidence="1">Single-pass type I membrane protein</topology>
    </subcellularLocation>
</comment>
<dbReference type="InterPro" id="IPR057475">
    <property type="entry name" value="CUT_C"/>
</dbReference>
<dbReference type="PANTHER" id="PTHR22907">
    <property type="entry name" value="GH04558P"/>
    <property type="match status" value="1"/>
</dbReference>
<organism evidence="12">
    <name type="scientific">Nippostrongylus brasiliensis</name>
    <name type="common">Rat hookworm</name>
    <dbReference type="NCBI Taxonomy" id="27835"/>
    <lineage>
        <taxon>Eukaryota</taxon>
        <taxon>Metazoa</taxon>
        <taxon>Ecdysozoa</taxon>
        <taxon>Nematoda</taxon>
        <taxon>Chromadorea</taxon>
        <taxon>Rhabditida</taxon>
        <taxon>Rhabditina</taxon>
        <taxon>Rhabditomorpha</taxon>
        <taxon>Strongyloidea</taxon>
        <taxon>Heligmosomidae</taxon>
        <taxon>Nippostrongylus</taxon>
    </lineage>
</organism>
<keyword evidence="4 8" id="KW-0812">Transmembrane</keyword>
<gene>
    <name evidence="10" type="ORF">NBR_LOCUS16661</name>
</gene>
<dbReference type="Proteomes" id="UP000271162">
    <property type="component" value="Unassembled WGS sequence"/>
</dbReference>
<dbReference type="PANTHER" id="PTHR22907:SF1">
    <property type="entry name" value="ZP DOMAIN-CONTAINING PROTEIN"/>
    <property type="match status" value="1"/>
</dbReference>
<keyword evidence="6 8" id="KW-1133">Transmembrane helix</keyword>
<evidence type="ECO:0000256" key="4">
    <source>
        <dbReference type="ARBA" id="ARBA00022692"/>
    </source>
</evidence>
<dbReference type="InterPro" id="IPR051962">
    <property type="entry name" value="Cuticlin"/>
</dbReference>
<feature type="transmembrane region" description="Helical" evidence="8">
    <location>
        <begin position="34"/>
        <end position="52"/>
    </location>
</feature>